<dbReference type="Pfam" id="PF06337">
    <property type="entry name" value="DUSP"/>
    <property type="match status" value="1"/>
</dbReference>
<evidence type="ECO:0000313" key="4">
    <source>
        <dbReference type="Proteomes" id="UP001295684"/>
    </source>
</evidence>
<feature type="compositionally biased region" description="Basic and acidic residues" evidence="1">
    <location>
        <begin position="224"/>
        <end position="239"/>
    </location>
</feature>
<dbReference type="PROSITE" id="PS51283">
    <property type="entry name" value="DUSP"/>
    <property type="match status" value="1"/>
</dbReference>
<dbReference type="EMBL" id="CAMPGE010027598">
    <property type="protein sequence ID" value="CAI2385216.1"/>
    <property type="molecule type" value="Genomic_DNA"/>
</dbReference>
<reference evidence="3" key="1">
    <citation type="submission" date="2023-07" db="EMBL/GenBank/DDBJ databases">
        <authorList>
            <consortium name="AG Swart"/>
            <person name="Singh M."/>
            <person name="Singh A."/>
            <person name="Seah K."/>
            <person name="Emmerich C."/>
        </authorList>
    </citation>
    <scope>NUCLEOTIDE SEQUENCE</scope>
    <source>
        <strain evidence="3">DP1</strain>
    </source>
</reference>
<sequence>MSAMKKLKGYPSSLGSTKYKSLYTKPKQVGKESSKAKKGTFLRARASLQSTQPLAKEHSDVMKASKQAKRLSKSRMSGKISLSSVQSAIKRSNIDARSIGMSSPVSSTSELNCKGYVATRPLTQKSKDTVQAKKDDIQNQVHEYFKKYSSKLVQEVNHLKLEMSQMKARISKYEKCMLAFSLKKATSKSQKCSTDCGKQPLGLAQRSQNCPVLGNSSKFKTKARKEAASSRNQKLKDQKYNQTPQSSSVPTKLRRDKKSQRAGSRAYFSLNQEPSYDDKADITYDNDKEEDIVLPLFTGHYVSKDLGVKNRTSSLMKPYKRKKAESLEAKLQRNKSFTSNTLQTVFLNLAEQKDLSRVEQTLPNQSDFAESCKSPMSFKFESKRGTPGPTNLMLESSIEKRGVVNRTKLHFNQKLGSYANSPRNKPLISRSVNEMRKVRQLNSFKSLNVSLAKLDGTCICREPRNLKDPESKSCGTYCKYLSSNEQKDIIFRKYQLICAQSISERFEYVLPADWWKIWCDFVNIEYKTFAQHCKDTRLAAGSFLPSKTPGSTLRISEESDIEFDMKTFDQEAIKAEAPIQIIQDSRNSCDKSNDSRLSIIPNDDRYNEIYTRPGKIINKQLIERVKLGSDKENHLPYIPPKESQYELKSHLQELHDYILVSKESWKNFRAWYGSDFEINFAENKVSECCGK</sequence>
<feature type="compositionally biased region" description="Polar residues" evidence="1">
    <location>
        <begin position="240"/>
        <end position="250"/>
    </location>
</feature>
<keyword evidence="4" id="KW-1185">Reference proteome</keyword>
<dbReference type="AlphaFoldDB" id="A0AAD1Y768"/>
<accession>A0AAD1Y768</accession>
<feature type="region of interest" description="Disordered" evidence="1">
    <location>
        <begin position="1"/>
        <end position="77"/>
    </location>
</feature>
<gene>
    <name evidence="3" type="ORF">ECRASSUSDP1_LOCUS26764</name>
</gene>
<name>A0AAD1Y768_EUPCR</name>
<protein>
    <recommendedName>
        <fullName evidence="2">DUSP domain-containing protein</fullName>
    </recommendedName>
</protein>
<feature type="domain" description="DUSP" evidence="2">
    <location>
        <begin position="481"/>
        <end position="685"/>
    </location>
</feature>
<feature type="region of interest" description="Disordered" evidence="1">
    <location>
        <begin position="214"/>
        <end position="269"/>
    </location>
</feature>
<evidence type="ECO:0000313" key="3">
    <source>
        <dbReference type="EMBL" id="CAI2385216.1"/>
    </source>
</evidence>
<dbReference type="Proteomes" id="UP001295684">
    <property type="component" value="Unassembled WGS sequence"/>
</dbReference>
<dbReference type="InterPro" id="IPR006615">
    <property type="entry name" value="Pept_C19_DUSP"/>
</dbReference>
<comment type="caution">
    <text evidence="3">The sequence shown here is derived from an EMBL/GenBank/DDBJ whole genome shotgun (WGS) entry which is preliminary data.</text>
</comment>
<dbReference type="Gene3D" id="3.30.2230.10">
    <property type="entry name" value="DUSP-like"/>
    <property type="match status" value="1"/>
</dbReference>
<dbReference type="InterPro" id="IPR035927">
    <property type="entry name" value="DUSP-like_sf"/>
</dbReference>
<proteinExistence type="predicted"/>
<dbReference type="GO" id="GO:0004843">
    <property type="term" value="F:cysteine-type deubiquitinase activity"/>
    <property type="evidence" value="ECO:0007669"/>
    <property type="project" value="InterPro"/>
</dbReference>
<evidence type="ECO:0000256" key="1">
    <source>
        <dbReference type="SAM" id="MobiDB-lite"/>
    </source>
</evidence>
<evidence type="ECO:0000259" key="2">
    <source>
        <dbReference type="PROSITE" id="PS51283"/>
    </source>
</evidence>
<organism evidence="3 4">
    <name type="scientific">Euplotes crassus</name>
    <dbReference type="NCBI Taxonomy" id="5936"/>
    <lineage>
        <taxon>Eukaryota</taxon>
        <taxon>Sar</taxon>
        <taxon>Alveolata</taxon>
        <taxon>Ciliophora</taxon>
        <taxon>Intramacronucleata</taxon>
        <taxon>Spirotrichea</taxon>
        <taxon>Hypotrichia</taxon>
        <taxon>Euplotida</taxon>
        <taxon>Euplotidae</taxon>
        <taxon>Moneuplotes</taxon>
    </lineage>
</organism>
<dbReference type="SUPFAM" id="SSF143791">
    <property type="entry name" value="DUSP-like"/>
    <property type="match status" value="1"/>
</dbReference>